<name>A0A3M7QBH4_BRAPC</name>
<dbReference type="EMBL" id="REGN01006665">
    <property type="protein sequence ID" value="RNA08673.1"/>
    <property type="molecule type" value="Genomic_DNA"/>
</dbReference>
<dbReference type="AlphaFoldDB" id="A0A3M7QBH4"/>
<keyword evidence="2" id="KW-1185">Reference proteome</keyword>
<evidence type="ECO:0000313" key="1">
    <source>
        <dbReference type="EMBL" id="RNA08673.1"/>
    </source>
</evidence>
<sequence>MNKNRAIKHLIVAPTTQSVTQTTKSILFFAHLFADDIFVHFKFNNSLVQIIKRENLSKFKD</sequence>
<gene>
    <name evidence="1" type="ORF">BpHYR1_029147</name>
</gene>
<comment type="caution">
    <text evidence="1">The sequence shown here is derived from an EMBL/GenBank/DDBJ whole genome shotgun (WGS) entry which is preliminary data.</text>
</comment>
<reference evidence="1 2" key="1">
    <citation type="journal article" date="2018" name="Sci. Rep.">
        <title>Genomic signatures of local adaptation to the degree of environmental predictability in rotifers.</title>
        <authorList>
            <person name="Franch-Gras L."/>
            <person name="Hahn C."/>
            <person name="Garcia-Roger E.M."/>
            <person name="Carmona M.J."/>
            <person name="Serra M."/>
            <person name="Gomez A."/>
        </authorList>
    </citation>
    <scope>NUCLEOTIDE SEQUENCE [LARGE SCALE GENOMIC DNA]</scope>
    <source>
        <strain evidence="1">HYR1</strain>
    </source>
</reference>
<proteinExistence type="predicted"/>
<organism evidence="1 2">
    <name type="scientific">Brachionus plicatilis</name>
    <name type="common">Marine rotifer</name>
    <name type="synonym">Brachionus muelleri</name>
    <dbReference type="NCBI Taxonomy" id="10195"/>
    <lineage>
        <taxon>Eukaryota</taxon>
        <taxon>Metazoa</taxon>
        <taxon>Spiralia</taxon>
        <taxon>Gnathifera</taxon>
        <taxon>Rotifera</taxon>
        <taxon>Eurotatoria</taxon>
        <taxon>Monogononta</taxon>
        <taxon>Pseudotrocha</taxon>
        <taxon>Ploima</taxon>
        <taxon>Brachionidae</taxon>
        <taxon>Brachionus</taxon>
    </lineage>
</organism>
<protein>
    <submittedName>
        <fullName evidence="1">Uncharacterized protein</fullName>
    </submittedName>
</protein>
<dbReference type="Proteomes" id="UP000276133">
    <property type="component" value="Unassembled WGS sequence"/>
</dbReference>
<evidence type="ECO:0000313" key="2">
    <source>
        <dbReference type="Proteomes" id="UP000276133"/>
    </source>
</evidence>
<accession>A0A3M7QBH4</accession>